<dbReference type="Proteomes" id="UP000601435">
    <property type="component" value="Unassembled WGS sequence"/>
</dbReference>
<dbReference type="OrthoDB" id="434926at2759"/>
<name>A0A812JEN4_9DINO</name>
<protein>
    <submittedName>
        <fullName evidence="1">Setd6 protein</fullName>
    </submittedName>
</protein>
<reference evidence="1" key="1">
    <citation type="submission" date="2021-02" db="EMBL/GenBank/DDBJ databases">
        <authorList>
            <person name="Dougan E. K."/>
            <person name="Rhodes N."/>
            <person name="Thang M."/>
            <person name="Chan C."/>
        </authorList>
    </citation>
    <scope>NUCLEOTIDE SEQUENCE</scope>
</reference>
<dbReference type="AlphaFoldDB" id="A0A812JEN4"/>
<comment type="caution">
    <text evidence="1">The sequence shown here is derived from an EMBL/GenBank/DDBJ whole genome shotgun (WGS) entry which is preliminary data.</text>
</comment>
<sequence length="191" mass="21104">MRLLSPDIRCAFQCESQLNMATDAGATAAAMLRRKTGELVAARVLREVFTIPLADLGLQDLQVSVVMYMEEKSEATSPLHRLDGLDGPDDSPPVPELTLLERMRASWQHPRAQEPSTKRLCRSQVLPRVPDGVRPDNARNILCLRIGTGLGPFAPFVGKLANSLLRVETQCERAGTKGEFKRKITGPCRTR</sequence>
<proteinExistence type="predicted"/>
<evidence type="ECO:0000313" key="1">
    <source>
        <dbReference type="EMBL" id="CAE7200882.1"/>
    </source>
</evidence>
<dbReference type="EMBL" id="CAJNJA010005889">
    <property type="protein sequence ID" value="CAE7200882.1"/>
    <property type="molecule type" value="Genomic_DNA"/>
</dbReference>
<evidence type="ECO:0000313" key="2">
    <source>
        <dbReference type="Proteomes" id="UP000601435"/>
    </source>
</evidence>
<keyword evidence="2" id="KW-1185">Reference proteome</keyword>
<accession>A0A812JEN4</accession>
<gene>
    <name evidence="1" type="primary">Setd6</name>
    <name evidence="1" type="ORF">SNEC2469_LOCUS1552</name>
</gene>
<organism evidence="1 2">
    <name type="scientific">Symbiodinium necroappetens</name>
    <dbReference type="NCBI Taxonomy" id="1628268"/>
    <lineage>
        <taxon>Eukaryota</taxon>
        <taxon>Sar</taxon>
        <taxon>Alveolata</taxon>
        <taxon>Dinophyceae</taxon>
        <taxon>Suessiales</taxon>
        <taxon>Symbiodiniaceae</taxon>
        <taxon>Symbiodinium</taxon>
    </lineage>
</organism>